<name>S6AJ12_METRE</name>
<dbReference type="EMBL" id="AP013068">
    <property type="protein sequence ID" value="BAN50712.1"/>
    <property type="molecule type" value="Genomic_DNA"/>
</dbReference>
<dbReference type="STRING" id="1245471.PCA10_49800"/>
<gene>
    <name evidence="1" type="ORF">PCA10_49800</name>
</gene>
<sequence>MNTWSRLFLTTLGLTVGGFELAQADLKDVHSGPYTAATGHFPQWYQDTDDLSLELCQSKAPSPAGGYMCILLPEPGLYDDLQPMVFPNNWPSELFWYMAEANIPANAAGYELEVYTAAIEAAFALEVPRVGDQQSFARIRIRANIPVAGTYTVTHPYGTETFTVTPAQAADRGGRRAINMTRDIGIGAPGVFSGALTGDLGPFLRATGAPFTATNPETNEVETFIGDPNVLSTVTGSPNGNNFVEISGPAGTIRTELFSVSGKVFDSRAATPVDIERASYRRTNLGTRLEVFANGPESADFCYRETLELVTGGTQPACLAEMVNDGAGYFFAHNPAPAALPPFVVVTATDPSGLTKPTSVSKEVTDVVKIGTARYSWADHSLTIEASSSDEVQVPDLAAQGFGRLTKAGTLQSLRVTNLAQPPAVVTVKSAAGGSDTEPVLIVGSAPAEVPNQPPVAQNDSASTSFGVPVTINVLANDSDADEGDTPLAITALGQPGTGLGTVALNGTTSVVYTPPAVVNTPLTATFTYRAMDKRGEVSAPATVTVTVSPNQPPVGLPDTGTTLGVPLILNVLANDSDPENNAPLTVVNLTPPATGRGTASTDGTSITYVPPANVTAAFTATFTYQVRDAFGALSAPVTVSVQVNPPPAAAENFTVATAEFTLRSNNRVTWALDGVSSITTGNSVRVQVTTTTGLLDLGNVAVPASGRWRVSVTTTGAVPTATPTATITTSHGTVRTVTLAPR</sequence>
<evidence type="ECO:0000313" key="1">
    <source>
        <dbReference type="EMBL" id="BAN50712.1"/>
    </source>
</evidence>
<dbReference type="RefSeq" id="WP_016494840.1">
    <property type="nucleotide sequence ID" value="NC_021499.1"/>
</dbReference>
<evidence type="ECO:0000313" key="2">
    <source>
        <dbReference type="Proteomes" id="UP000015503"/>
    </source>
</evidence>
<dbReference type="Proteomes" id="UP000015503">
    <property type="component" value="Chromosome"/>
</dbReference>
<dbReference type="eggNOG" id="COG3210">
    <property type="taxonomic scope" value="Bacteria"/>
</dbReference>
<reference evidence="1 2" key="1">
    <citation type="journal article" date="2013" name="Genome Announc.">
        <title>Complete Genome Sequence of the Carbazole Degrader Pseudomonas resinovorans Strain CA10 (NBRC 106553).</title>
        <authorList>
            <person name="Shintani M."/>
            <person name="Hosoyama A."/>
            <person name="Ohji S."/>
            <person name="Tsuchikane K."/>
            <person name="Takarada H."/>
            <person name="Yamazoe A."/>
            <person name="Fujita N."/>
            <person name="Nojiri H."/>
        </authorList>
    </citation>
    <scope>NUCLEOTIDE SEQUENCE [LARGE SCALE GENOMIC DNA]</scope>
    <source>
        <strain evidence="1 2">NBRC 106553</strain>
    </source>
</reference>
<protein>
    <recommendedName>
        <fullName evidence="3">RapA2 cadherin-like domain-containing protein</fullName>
    </recommendedName>
</protein>
<dbReference type="Pfam" id="PF17963">
    <property type="entry name" value="Big_9"/>
    <property type="match status" value="2"/>
</dbReference>
<accession>S6AJ12</accession>
<dbReference type="AlphaFoldDB" id="S6AJ12"/>
<proteinExistence type="predicted"/>
<keyword evidence="2" id="KW-1185">Reference proteome</keyword>
<evidence type="ECO:0008006" key="3">
    <source>
        <dbReference type="Google" id="ProtNLM"/>
    </source>
</evidence>
<dbReference type="PATRIC" id="fig|1245471.3.peg.5046"/>
<dbReference type="KEGG" id="pre:PCA10_49800"/>
<dbReference type="HOGENOM" id="CLU_367156_0_0_6"/>
<dbReference type="OrthoDB" id="7006393at2"/>
<organism evidence="1 2">
    <name type="scientific">Metapseudomonas resinovorans NBRC 106553</name>
    <dbReference type="NCBI Taxonomy" id="1245471"/>
    <lineage>
        <taxon>Bacteria</taxon>
        <taxon>Pseudomonadati</taxon>
        <taxon>Pseudomonadota</taxon>
        <taxon>Gammaproteobacteria</taxon>
        <taxon>Pseudomonadales</taxon>
        <taxon>Pseudomonadaceae</taxon>
        <taxon>Metapseudomonas</taxon>
    </lineage>
</organism>